<evidence type="ECO:0000259" key="5">
    <source>
        <dbReference type="PROSITE" id="PS50893"/>
    </source>
</evidence>
<dbReference type="RefSeq" id="WP_090769678.1">
    <property type="nucleotide sequence ID" value="NZ_FMZH01000006.1"/>
</dbReference>
<evidence type="ECO:0000313" key="6">
    <source>
        <dbReference type="EMBL" id="SDD50691.1"/>
    </source>
</evidence>
<dbReference type="AlphaFoldDB" id="A0A1G6VB07"/>
<dbReference type="GO" id="GO:0005524">
    <property type="term" value="F:ATP binding"/>
    <property type="evidence" value="ECO:0007669"/>
    <property type="project" value="UniProtKB-KW"/>
</dbReference>
<dbReference type="PANTHER" id="PTHR43335">
    <property type="entry name" value="ABC TRANSPORTER, ATP-BINDING PROTEIN"/>
    <property type="match status" value="1"/>
</dbReference>
<dbReference type="InterPro" id="IPR003439">
    <property type="entry name" value="ABC_transporter-like_ATP-bd"/>
</dbReference>
<keyword evidence="2" id="KW-0813">Transport</keyword>
<reference evidence="7" key="1">
    <citation type="submission" date="2016-10" db="EMBL/GenBank/DDBJ databases">
        <authorList>
            <person name="Varghese N."/>
            <person name="Submissions S."/>
        </authorList>
    </citation>
    <scope>NUCLEOTIDE SEQUENCE [LARGE SCALE GENOMIC DNA]</scope>
    <source>
        <strain evidence="7">DSM 18609</strain>
    </source>
</reference>
<keyword evidence="3" id="KW-0547">Nucleotide-binding</keyword>
<dbReference type="Proteomes" id="UP000199455">
    <property type="component" value="Unassembled WGS sequence"/>
</dbReference>
<dbReference type="Gene3D" id="3.40.50.300">
    <property type="entry name" value="P-loop containing nucleotide triphosphate hydrolases"/>
    <property type="match status" value="1"/>
</dbReference>
<keyword evidence="7" id="KW-1185">Reference proteome</keyword>
<protein>
    <submittedName>
        <fullName evidence="6">ABC-type multidrug transport system, ATPase component</fullName>
    </submittedName>
</protein>
<dbReference type="PROSITE" id="PS00211">
    <property type="entry name" value="ABC_TRANSPORTER_1"/>
    <property type="match status" value="1"/>
</dbReference>
<evidence type="ECO:0000256" key="1">
    <source>
        <dbReference type="ARBA" id="ARBA00005417"/>
    </source>
</evidence>
<dbReference type="EMBL" id="FMZH01000006">
    <property type="protein sequence ID" value="SDD50691.1"/>
    <property type="molecule type" value="Genomic_DNA"/>
</dbReference>
<gene>
    <name evidence="6" type="ORF">SAMN04488024_10668</name>
</gene>
<feature type="domain" description="ABC transporter" evidence="5">
    <location>
        <begin position="4"/>
        <end position="234"/>
    </location>
</feature>
<sequence>MARLKIQQLKKTYPNGVKALDEVSLNIPNGMFGLLGPNGAGKSSLMRTLATLQLPDSGYIHFDGNDVLQNPQEMRNKLGYLPQDFGVYPKISAVDLLTHLAVLKGLPNTNDCKEQVLALLQQTNLFEVRKRSVGTFSGGMRQRFGIAQALLGNPQLIIVDEPTAGLDPQERNRFHDLLSEIGTERVVILSTHIVEDVNDLCPEMAVMANGKLILQGKPANLTENLAGKIWRKIITKGDLDQYSTQFDVISTRIIAGQLNIFVLADQLPAVGFEAVYPALEEVYFAALFGTNGKREVLV</sequence>
<name>A0A1G6VB07_9SPHI</name>
<accession>A0A1G6VB07</accession>
<dbReference type="Pfam" id="PF00005">
    <property type="entry name" value="ABC_tran"/>
    <property type="match status" value="1"/>
</dbReference>
<dbReference type="InterPro" id="IPR003593">
    <property type="entry name" value="AAA+_ATPase"/>
</dbReference>
<evidence type="ECO:0000256" key="2">
    <source>
        <dbReference type="ARBA" id="ARBA00022448"/>
    </source>
</evidence>
<dbReference type="PANTHER" id="PTHR43335:SF2">
    <property type="entry name" value="ABC TRANSPORTER, ATP-BINDING PROTEIN"/>
    <property type="match status" value="1"/>
</dbReference>
<organism evidence="6 7">
    <name type="scientific">Pedobacter soli</name>
    <dbReference type="NCBI Taxonomy" id="390242"/>
    <lineage>
        <taxon>Bacteria</taxon>
        <taxon>Pseudomonadati</taxon>
        <taxon>Bacteroidota</taxon>
        <taxon>Sphingobacteriia</taxon>
        <taxon>Sphingobacteriales</taxon>
        <taxon>Sphingobacteriaceae</taxon>
        <taxon>Pedobacter</taxon>
    </lineage>
</organism>
<dbReference type="CDD" id="cd03264">
    <property type="entry name" value="ABC_drug_resistance_like"/>
    <property type="match status" value="1"/>
</dbReference>
<proteinExistence type="inferred from homology"/>
<evidence type="ECO:0000256" key="3">
    <source>
        <dbReference type="ARBA" id="ARBA00022741"/>
    </source>
</evidence>
<dbReference type="InterPro" id="IPR027417">
    <property type="entry name" value="P-loop_NTPase"/>
</dbReference>
<dbReference type="STRING" id="390242.SAMN04488024_10668"/>
<dbReference type="PROSITE" id="PS50893">
    <property type="entry name" value="ABC_TRANSPORTER_2"/>
    <property type="match status" value="1"/>
</dbReference>
<evidence type="ECO:0000256" key="4">
    <source>
        <dbReference type="ARBA" id="ARBA00022840"/>
    </source>
</evidence>
<dbReference type="SMART" id="SM00382">
    <property type="entry name" value="AAA"/>
    <property type="match status" value="1"/>
</dbReference>
<evidence type="ECO:0000313" key="7">
    <source>
        <dbReference type="Proteomes" id="UP000199455"/>
    </source>
</evidence>
<dbReference type="GO" id="GO:0016887">
    <property type="term" value="F:ATP hydrolysis activity"/>
    <property type="evidence" value="ECO:0007669"/>
    <property type="project" value="InterPro"/>
</dbReference>
<dbReference type="SUPFAM" id="SSF52540">
    <property type="entry name" value="P-loop containing nucleoside triphosphate hydrolases"/>
    <property type="match status" value="1"/>
</dbReference>
<dbReference type="InterPro" id="IPR017871">
    <property type="entry name" value="ABC_transporter-like_CS"/>
</dbReference>
<keyword evidence="4" id="KW-0067">ATP-binding</keyword>
<comment type="similarity">
    <text evidence="1">Belongs to the ABC transporter superfamily.</text>
</comment>